<reference evidence="1 2" key="1">
    <citation type="submission" date="2011-03" db="EMBL/GenBank/DDBJ databases">
        <title>The complete genome of Archaeoglobus veneficus SNP6.</title>
        <authorList>
            <consortium name="US DOE Joint Genome Institute (JGI-PGF)"/>
            <person name="Lucas S."/>
            <person name="Copeland A."/>
            <person name="Lapidus A."/>
            <person name="Bruce D."/>
            <person name="Goodwin L."/>
            <person name="Pitluck S."/>
            <person name="Kyrpides N."/>
            <person name="Mavromatis K."/>
            <person name="Pagani I."/>
            <person name="Ivanova N."/>
            <person name="Mikhailova N."/>
            <person name="Lu M."/>
            <person name="Detter J.C."/>
            <person name="Tapia R."/>
            <person name="Han C."/>
            <person name="Land M."/>
            <person name="Hauser L."/>
            <person name="Markowitz V."/>
            <person name="Cheng J.-F."/>
            <person name="Hugenholtz P."/>
            <person name="Woyke T."/>
            <person name="Wu D."/>
            <person name="Spring S."/>
            <person name="Brambilla E."/>
            <person name="Klenk H.-P."/>
            <person name="Eisen J.A."/>
        </authorList>
    </citation>
    <scope>NUCLEOTIDE SEQUENCE [LARGE SCALE GENOMIC DNA]</scope>
    <source>
        <strain>SNP6</strain>
    </source>
</reference>
<protein>
    <recommendedName>
        <fullName evidence="3">Pyruvate carboxylase subunit B</fullName>
    </recommendedName>
</protein>
<accession>F2KQP0</accession>
<dbReference type="OrthoDB" id="51518at2157"/>
<dbReference type="RefSeq" id="WP_013683276.1">
    <property type="nucleotide sequence ID" value="NC_015320.1"/>
</dbReference>
<dbReference type="GeneID" id="10393677"/>
<proteinExistence type="predicted"/>
<gene>
    <name evidence="1" type="ordered locus">Arcve_0581</name>
</gene>
<dbReference type="eggNOG" id="arCOG10692">
    <property type="taxonomic scope" value="Archaea"/>
</dbReference>
<dbReference type="HOGENOM" id="CLU_2645678_0_0_2"/>
<name>F2KQP0_ARCVS</name>
<organism evidence="1 2">
    <name type="scientific">Archaeoglobus veneficus (strain DSM 11195 / SNP6)</name>
    <dbReference type="NCBI Taxonomy" id="693661"/>
    <lineage>
        <taxon>Archaea</taxon>
        <taxon>Methanobacteriati</taxon>
        <taxon>Methanobacteriota</taxon>
        <taxon>Archaeoglobi</taxon>
        <taxon>Archaeoglobales</taxon>
        <taxon>Archaeoglobaceae</taxon>
        <taxon>Archaeoglobus</taxon>
    </lineage>
</organism>
<keyword evidence="2" id="KW-1185">Reference proteome</keyword>
<dbReference type="EMBL" id="CP002588">
    <property type="protein sequence ID" value="AEA46602.1"/>
    <property type="molecule type" value="Genomic_DNA"/>
</dbReference>
<dbReference type="KEGG" id="ave:Arcve_0581"/>
<evidence type="ECO:0000313" key="2">
    <source>
        <dbReference type="Proteomes" id="UP000008136"/>
    </source>
</evidence>
<dbReference type="AlphaFoldDB" id="F2KQP0"/>
<evidence type="ECO:0008006" key="3">
    <source>
        <dbReference type="Google" id="ProtNLM"/>
    </source>
</evidence>
<evidence type="ECO:0000313" key="1">
    <source>
        <dbReference type="EMBL" id="AEA46602.1"/>
    </source>
</evidence>
<dbReference type="Proteomes" id="UP000008136">
    <property type="component" value="Chromosome"/>
</dbReference>
<sequence length="76" mass="9087">MEDVKREILRAVEELFESFARDNVDYERVRWELDYIVYPSIGSYLADGSLTKEEGIEIFEFCERKLRELKLMMDSA</sequence>